<evidence type="ECO:0000313" key="13">
    <source>
        <dbReference type="Proteomes" id="UP001226574"/>
    </source>
</evidence>
<dbReference type="SUPFAM" id="SSF57783">
    <property type="entry name" value="Zinc beta-ribbon"/>
    <property type="match status" value="2"/>
</dbReference>
<comment type="catalytic activity">
    <reaction evidence="7">
        <text>Couples ATP hydrolysis with the unwinding of duplex DNA by translocating in the 3'-5' direction.</text>
        <dbReference type="EC" id="5.6.2.4"/>
    </reaction>
</comment>
<reference evidence="12 13" key="1">
    <citation type="submission" date="2023-08" db="EMBL/GenBank/DDBJ databases">
        <title>Pseudoalteromonas haloplanktis LL1 genome.</title>
        <authorList>
            <person name="Wu S."/>
        </authorList>
    </citation>
    <scope>NUCLEOTIDE SEQUENCE [LARGE SCALE GENOMIC DNA]</scope>
    <source>
        <strain evidence="12 13">LL1</strain>
    </source>
</reference>
<evidence type="ECO:0000256" key="9">
    <source>
        <dbReference type="ARBA" id="ARBA00048988"/>
    </source>
</evidence>
<comment type="catalytic activity">
    <reaction evidence="9">
        <text>ATP + H2O = ADP + phosphate + H(+)</text>
        <dbReference type="Rhea" id="RHEA:13065"/>
        <dbReference type="ChEBI" id="CHEBI:15377"/>
        <dbReference type="ChEBI" id="CHEBI:15378"/>
        <dbReference type="ChEBI" id="CHEBI:30616"/>
        <dbReference type="ChEBI" id="CHEBI:43474"/>
        <dbReference type="ChEBI" id="CHEBI:456216"/>
        <dbReference type="EC" id="5.6.2.4"/>
    </reaction>
</comment>
<dbReference type="InterPro" id="IPR014016">
    <property type="entry name" value="UvrD-like_ATP-bd"/>
</dbReference>
<gene>
    <name evidence="12" type="ORF">RC083_04650</name>
</gene>
<dbReference type="EMBL" id="JAVIFY010000002">
    <property type="protein sequence ID" value="MDQ9090882.1"/>
    <property type="molecule type" value="Genomic_DNA"/>
</dbReference>
<dbReference type="Gene3D" id="3.40.91.30">
    <property type="match status" value="1"/>
</dbReference>
<dbReference type="Proteomes" id="UP001226574">
    <property type="component" value="Unassembled WGS sequence"/>
</dbReference>
<evidence type="ECO:0000256" key="1">
    <source>
        <dbReference type="ARBA" id="ARBA00009922"/>
    </source>
</evidence>
<dbReference type="InterPro" id="IPR013498">
    <property type="entry name" value="Topo_IA_Znf"/>
</dbReference>
<evidence type="ECO:0000256" key="3">
    <source>
        <dbReference type="ARBA" id="ARBA00022801"/>
    </source>
</evidence>
<evidence type="ECO:0000256" key="7">
    <source>
        <dbReference type="ARBA" id="ARBA00034617"/>
    </source>
</evidence>
<keyword evidence="2 10" id="KW-0547">Nucleotide-binding</keyword>
<dbReference type="Pfam" id="PF00580">
    <property type="entry name" value="UvrD-helicase"/>
    <property type="match status" value="1"/>
</dbReference>
<dbReference type="Gene3D" id="3.30.65.10">
    <property type="entry name" value="Bacterial Topoisomerase I, domain 1"/>
    <property type="match status" value="2"/>
</dbReference>
<dbReference type="InterPro" id="IPR013986">
    <property type="entry name" value="DExx_box_DNA_helicase_dom_sf"/>
</dbReference>
<dbReference type="PANTHER" id="PTHR11070:SF63">
    <property type="entry name" value="DNA HELICASE IV"/>
    <property type="match status" value="1"/>
</dbReference>
<dbReference type="EC" id="5.6.2.4" evidence="8"/>
<dbReference type="InterPro" id="IPR000212">
    <property type="entry name" value="DNA_helicase_UvrD/REP"/>
</dbReference>
<dbReference type="InterPro" id="IPR027417">
    <property type="entry name" value="P-loop_NTPase"/>
</dbReference>
<evidence type="ECO:0000256" key="5">
    <source>
        <dbReference type="ARBA" id="ARBA00022840"/>
    </source>
</evidence>
<evidence type="ECO:0000256" key="10">
    <source>
        <dbReference type="PROSITE-ProRule" id="PRU00560"/>
    </source>
</evidence>
<dbReference type="Gene3D" id="1.10.10.160">
    <property type="match status" value="1"/>
</dbReference>
<accession>A0ABU1BB96</accession>
<evidence type="ECO:0000259" key="11">
    <source>
        <dbReference type="PROSITE" id="PS51198"/>
    </source>
</evidence>
<dbReference type="Pfam" id="PF01396">
    <property type="entry name" value="Zn_ribbon_Top1"/>
    <property type="match status" value="2"/>
</dbReference>
<evidence type="ECO:0000256" key="8">
    <source>
        <dbReference type="ARBA" id="ARBA00034808"/>
    </source>
</evidence>
<dbReference type="Pfam" id="PF13361">
    <property type="entry name" value="UvrD_C"/>
    <property type="match status" value="1"/>
</dbReference>
<feature type="binding site" evidence="10">
    <location>
        <begin position="207"/>
        <end position="214"/>
    </location>
    <ligand>
        <name>ATP</name>
        <dbReference type="ChEBI" id="CHEBI:30616"/>
    </ligand>
</feature>
<dbReference type="PANTHER" id="PTHR11070">
    <property type="entry name" value="UVRD / RECB / PCRA DNA HELICASE FAMILY MEMBER"/>
    <property type="match status" value="1"/>
</dbReference>
<dbReference type="SUPFAM" id="SSF52540">
    <property type="entry name" value="P-loop containing nucleoside triphosphate hydrolases"/>
    <property type="match status" value="1"/>
</dbReference>
<evidence type="ECO:0000256" key="2">
    <source>
        <dbReference type="ARBA" id="ARBA00022741"/>
    </source>
</evidence>
<keyword evidence="3 10" id="KW-0378">Hydrolase</keyword>
<keyword evidence="6" id="KW-0413">Isomerase</keyword>
<keyword evidence="4 10" id="KW-0347">Helicase</keyword>
<keyword evidence="13" id="KW-1185">Reference proteome</keyword>
<feature type="domain" description="UvrD-like helicase ATP-binding" evidence="11">
    <location>
        <begin position="186"/>
        <end position="647"/>
    </location>
</feature>
<dbReference type="Gene3D" id="3.40.50.300">
    <property type="entry name" value="P-loop containing nucleotide triphosphate hydrolases"/>
    <property type="match status" value="3"/>
</dbReference>
<dbReference type="InterPro" id="IPR014017">
    <property type="entry name" value="DNA_helicase_UvrD-like_C"/>
</dbReference>
<sequence length="972" mass="110578">MNSIPVSLFGLMFASKARLAFDEHVLVIRQGNTVTSIEWGELLAPLSFSYGVFGQTIRFATAEQNYTFLMRAYGIHRQIKASCEQYWLQANVAKLNAVLTKISQFVELRYLRQSHVASLKQAARDEYKRWLPWVKQSPVLSLVANKITLLEQYANWHERLTQHLQQRYLTKQLKLHAHFFDSVESNPLTHSQRQACIIDDDNNLLLAGAGTGKTSVMIGRAGFLVTSQQAQYSDILLLAYGRKAADEMDERIQTKLATDKIKAATFHSIGLAIIAKVENAKPSMSVLAQDEQAKAKWVQQSFESLIDNNERYRTLVLDYFSKYYYVEKNEVDFKTLGDYYSYLNDNDIRSLKGDKVKSFGELYIANWLFYHGIDYQYEAPYKVAVKTIDRSQYKPDFYLPEYDLYIEYYGIDEAGNTAPYIDKTQYHEAMDWKNTTHASNNTHCIALTYGQHKQGILLSELEQALKSVNVHTQMLPVESLLASLKETGRVTVLATLFAQLLGLYKGASLSTTDEVKVIKRSFDAKQTTQALALLKPILSHYNTHLQQRGEIDFEDMIIKAIEYVESGKFHSPWRYIMVDEFQDISEPRARLVKALRDSRKGCSVFAVGDDWQAIYRFSGADIKLTTQFKTYFGFTTEAQLDTTFRFNNKIGEVASAFISKNPAQLNKTITSLTQVQQPAVSILRRGKKAPTTYNHYQSELAELANGAIDDVLGAIYSTVCKPTSVYFLARFWFQLPSNADITAMQLKYPLLKIQSQTFHAAKGKEADHVIIIGLQKGKHGFPSEKATPAILEALLPAKEAFTFAEERRLFYVALTRAKQRAYIIADMTNSSCFVTELIAEHNIELHEFSTDNEQFYSADINCMRCNSGVLKKQTGRFGVFYSCSHYPHCEHKEKPCQQCQSPMTRSRYAGFKACVNESCNHIQPICDKCGAEMVLRQSAKGLFWGCKNYQGNEPLSCKNGKDSKAIKWPEQV</sequence>
<evidence type="ECO:0000313" key="12">
    <source>
        <dbReference type="EMBL" id="MDQ9090882.1"/>
    </source>
</evidence>
<protein>
    <recommendedName>
        <fullName evidence="8">DNA 3'-5' helicase</fullName>
        <ecNumber evidence="8">5.6.2.4</ecNumber>
    </recommendedName>
</protein>
<proteinExistence type="inferred from homology"/>
<organism evidence="12 13">
    <name type="scientific">Pseudoalteromonas haloplanktis</name>
    <name type="common">Alteromonas haloplanktis</name>
    <dbReference type="NCBI Taxonomy" id="228"/>
    <lineage>
        <taxon>Bacteria</taxon>
        <taxon>Pseudomonadati</taxon>
        <taxon>Pseudomonadota</taxon>
        <taxon>Gammaproteobacteria</taxon>
        <taxon>Alteromonadales</taxon>
        <taxon>Pseudoalteromonadaceae</taxon>
        <taxon>Pseudoalteromonas</taxon>
    </lineage>
</organism>
<keyword evidence="5 10" id="KW-0067">ATP-binding</keyword>
<dbReference type="RefSeq" id="WP_309038505.1">
    <property type="nucleotide sequence ID" value="NZ_JAVIFY010000002.1"/>
</dbReference>
<comment type="caution">
    <text evidence="12">The sequence shown here is derived from an EMBL/GenBank/DDBJ whole genome shotgun (WGS) entry which is preliminary data.</text>
</comment>
<evidence type="ECO:0000256" key="6">
    <source>
        <dbReference type="ARBA" id="ARBA00023235"/>
    </source>
</evidence>
<evidence type="ECO:0000256" key="4">
    <source>
        <dbReference type="ARBA" id="ARBA00022806"/>
    </source>
</evidence>
<name>A0ABU1BB96_PSEHA</name>
<dbReference type="PROSITE" id="PS51198">
    <property type="entry name" value="UVRD_HELICASE_ATP_BIND"/>
    <property type="match status" value="1"/>
</dbReference>
<comment type="similarity">
    <text evidence="1">Belongs to the helicase family. UvrD subfamily.</text>
</comment>